<dbReference type="AlphaFoldDB" id="A0A1D8AT79"/>
<proteinExistence type="predicted"/>
<accession>A0A1D8AT79</accession>
<dbReference type="EMBL" id="CP016094">
    <property type="protein sequence ID" value="AOS44060.1"/>
    <property type="molecule type" value="Genomic_DNA"/>
</dbReference>
<dbReference type="KEGG" id="obg:Verru16b_01121"/>
<evidence type="ECO:0000313" key="1">
    <source>
        <dbReference type="EMBL" id="AOS44060.1"/>
    </source>
</evidence>
<dbReference type="Proteomes" id="UP000095228">
    <property type="component" value="Chromosome"/>
</dbReference>
<evidence type="ECO:0008006" key="3">
    <source>
        <dbReference type="Google" id="ProtNLM"/>
    </source>
</evidence>
<reference evidence="1 2" key="1">
    <citation type="submission" date="2016-06" db="EMBL/GenBank/DDBJ databases">
        <title>Three novel species with peptidoglycan cell walls form the new genus Lacunisphaera gen. nov. in the family Opitutaceae of the verrucomicrobial subdivision 4.</title>
        <authorList>
            <person name="Rast P."/>
            <person name="Gloeckner I."/>
            <person name="Jogler M."/>
            <person name="Boedeker C."/>
            <person name="Jeske O."/>
            <person name="Wiegand S."/>
            <person name="Reinhardt R."/>
            <person name="Schumann P."/>
            <person name="Rohde M."/>
            <person name="Spring S."/>
            <person name="Gloeckner F.O."/>
            <person name="Jogler C."/>
        </authorList>
    </citation>
    <scope>NUCLEOTIDE SEQUENCE [LARGE SCALE GENOMIC DNA]</scope>
    <source>
        <strain evidence="1 2">IG16b</strain>
    </source>
</reference>
<evidence type="ECO:0000313" key="2">
    <source>
        <dbReference type="Proteomes" id="UP000095228"/>
    </source>
</evidence>
<keyword evidence="2" id="KW-1185">Reference proteome</keyword>
<organism evidence="1 2">
    <name type="scientific">Lacunisphaera limnophila</name>
    <dbReference type="NCBI Taxonomy" id="1838286"/>
    <lineage>
        <taxon>Bacteria</taxon>
        <taxon>Pseudomonadati</taxon>
        <taxon>Verrucomicrobiota</taxon>
        <taxon>Opitutia</taxon>
        <taxon>Opitutales</taxon>
        <taxon>Opitutaceae</taxon>
        <taxon>Lacunisphaera</taxon>
    </lineage>
</organism>
<name>A0A1D8AT79_9BACT</name>
<gene>
    <name evidence="1" type="ORF">Verru16b_01121</name>
</gene>
<sequence length="87" mass="9611">MANGSVGLGAAKSVKDIIREAVRSQTQPFTLQNVRDYIKERYPAAAGKIVSGRYSKELYHLRVTERLFEISSKGEKGGAHVYKLKAA</sequence>
<protein>
    <recommendedName>
        <fullName evidence="3">HTH HARE-type domain-containing protein</fullName>
    </recommendedName>
</protein>